<name>A0A6H2BX04_DOLFA</name>
<dbReference type="InterPro" id="IPR003594">
    <property type="entry name" value="HATPase_dom"/>
</dbReference>
<feature type="domain" description="PAC" evidence="20">
    <location>
        <begin position="376"/>
        <end position="429"/>
    </location>
</feature>
<dbReference type="SUPFAM" id="SSF47384">
    <property type="entry name" value="Homodimeric domain of signal transducing histidine kinase"/>
    <property type="match status" value="1"/>
</dbReference>
<dbReference type="SMART" id="SM00086">
    <property type="entry name" value="PAC"/>
    <property type="match status" value="2"/>
</dbReference>
<evidence type="ECO:0000256" key="14">
    <source>
        <dbReference type="ARBA" id="ARBA00074306"/>
    </source>
</evidence>
<dbReference type="PROSITE" id="PS50109">
    <property type="entry name" value="HIS_KIN"/>
    <property type="match status" value="1"/>
</dbReference>
<dbReference type="PRINTS" id="PR00344">
    <property type="entry name" value="BCTRLSENSOR"/>
</dbReference>
<dbReference type="GO" id="GO:0000155">
    <property type="term" value="F:phosphorelay sensor kinase activity"/>
    <property type="evidence" value="ECO:0007669"/>
    <property type="project" value="InterPro"/>
</dbReference>
<keyword evidence="16" id="KW-0175">Coiled coil</keyword>
<evidence type="ECO:0000256" key="8">
    <source>
        <dbReference type="ARBA" id="ARBA00022741"/>
    </source>
</evidence>
<feature type="coiled-coil region" evidence="16">
    <location>
        <begin position="149"/>
        <end position="176"/>
    </location>
</feature>
<organism evidence="21 22">
    <name type="scientific">Dolichospermum flos-aquae CCAP 1403/13F</name>
    <dbReference type="NCBI Taxonomy" id="315271"/>
    <lineage>
        <taxon>Bacteria</taxon>
        <taxon>Bacillati</taxon>
        <taxon>Cyanobacteriota</taxon>
        <taxon>Cyanophyceae</taxon>
        <taxon>Nostocales</taxon>
        <taxon>Aphanizomenonaceae</taxon>
        <taxon>Dolichospermum</taxon>
    </lineage>
</organism>
<dbReference type="SMART" id="SM00388">
    <property type="entry name" value="HisKA"/>
    <property type="match status" value="1"/>
</dbReference>
<dbReference type="InterPro" id="IPR013767">
    <property type="entry name" value="PAS_fold"/>
</dbReference>
<dbReference type="Gene3D" id="3.30.565.10">
    <property type="entry name" value="Histidine kinase-like ATPase, C-terminal domain"/>
    <property type="match status" value="1"/>
</dbReference>
<keyword evidence="8" id="KW-0547">Nucleotide-binding</keyword>
<dbReference type="Gene3D" id="1.10.287.130">
    <property type="match status" value="1"/>
</dbReference>
<feature type="domain" description="PAS" evidence="19">
    <location>
        <begin position="305"/>
        <end position="374"/>
    </location>
</feature>
<dbReference type="InterPro" id="IPR004358">
    <property type="entry name" value="Sig_transdc_His_kin-like_C"/>
</dbReference>
<dbReference type="GO" id="GO:0016020">
    <property type="term" value="C:membrane"/>
    <property type="evidence" value="ECO:0007669"/>
    <property type="project" value="UniProtKB-SubCell"/>
</dbReference>
<dbReference type="InterPro" id="IPR036097">
    <property type="entry name" value="HisK_dim/P_sf"/>
</dbReference>
<evidence type="ECO:0000256" key="15">
    <source>
        <dbReference type="PROSITE-ProRule" id="PRU00169"/>
    </source>
</evidence>
<dbReference type="GO" id="GO:0005524">
    <property type="term" value="F:ATP binding"/>
    <property type="evidence" value="ECO:0007669"/>
    <property type="project" value="UniProtKB-KW"/>
</dbReference>
<evidence type="ECO:0000259" key="20">
    <source>
        <dbReference type="PROSITE" id="PS50113"/>
    </source>
</evidence>
<dbReference type="InterPro" id="IPR001610">
    <property type="entry name" value="PAC"/>
</dbReference>
<dbReference type="InterPro" id="IPR000014">
    <property type="entry name" value="PAS"/>
</dbReference>
<dbReference type="SUPFAM" id="SSF55874">
    <property type="entry name" value="ATPase domain of HSP90 chaperone/DNA topoisomerase II/histidine kinase"/>
    <property type="match status" value="1"/>
</dbReference>
<evidence type="ECO:0000313" key="21">
    <source>
        <dbReference type="EMBL" id="QJB43468.1"/>
    </source>
</evidence>
<dbReference type="CDD" id="cd00082">
    <property type="entry name" value="HisKA"/>
    <property type="match status" value="1"/>
</dbReference>
<accession>A0A6H2BX04</accession>
<dbReference type="GO" id="GO:0006355">
    <property type="term" value="P:regulation of DNA-templated transcription"/>
    <property type="evidence" value="ECO:0007669"/>
    <property type="project" value="InterPro"/>
</dbReference>
<dbReference type="CDD" id="cd16922">
    <property type="entry name" value="HATPase_EvgS-ArcB-TorS-like"/>
    <property type="match status" value="1"/>
</dbReference>
<evidence type="ECO:0000256" key="5">
    <source>
        <dbReference type="ARBA" id="ARBA00022553"/>
    </source>
</evidence>
<dbReference type="PANTHER" id="PTHR43547:SF2">
    <property type="entry name" value="HYBRID SIGNAL TRANSDUCTION HISTIDINE KINASE C"/>
    <property type="match status" value="1"/>
</dbReference>
<comment type="catalytic activity">
    <reaction evidence="1">
        <text>ATP + protein L-histidine = ADP + protein N-phospho-L-histidine.</text>
        <dbReference type="EC" id="2.7.13.3"/>
    </reaction>
</comment>
<dbReference type="Pfam" id="PF00072">
    <property type="entry name" value="Response_reg"/>
    <property type="match status" value="1"/>
</dbReference>
<evidence type="ECO:0000256" key="4">
    <source>
        <dbReference type="ARBA" id="ARBA00012438"/>
    </source>
</evidence>
<feature type="domain" description="PAS" evidence="19">
    <location>
        <begin position="173"/>
        <end position="243"/>
    </location>
</feature>
<dbReference type="Pfam" id="PF00512">
    <property type="entry name" value="HisKA"/>
    <property type="match status" value="1"/>
</dbReference>
<evidence type="ECO:0000259" key="19">
    <source>
        <dbReference type="PROSITE" id="PS50112"/>
    </source>
</evidence>
<dbReference type="PANTHER" id="PTHR43547">
    <property type="entry name" value="TWO-COMPONENT HISTIDINE KINASE"/>
    <property type="match status" value="1"/>
</dbReference>
<dbReference type="CDD" id="cd00156">
    <property type="entry name" value="REC"/>
    <property type="match status" value="1"/>
</dbReference>
<evidence type="ECO:0000256" key="12">
    <source>
        <dbReference type="ARBA" id="ARBA00023012"/>
    </source>
</evidence>
<dbReference type="InterPro" id="IPR036890">
    <property type="entry name" value="HATPase_C_sf"/>
</dbReference>
<dbReference type="PROSITE" id="PS50113">
    <property type="entry name" value="PAC"/>
    <property type="match status" value="2"/>
</dbReference>
<keyword evidence="9" id="KW-0418">Kinase</keyword>
<dbReference type="Pfam" id="PF02518">
    <property type="entry name" value="HATPase_c"/>
    <property type="match status" value="1"/>
</dbReference>
<feature type="modified residue" description="4-aspartylphosphate" evidence="15">
    <location>
        <position position="59"/>
    </location>
</feature>
<dbReference type="FunFam" id="3.30.565.10:FF:000010">
    <property type="entry name" value="Sensor histidine kinase RcsC"/>
    <property type="match status" value="1"/>
</dbReference>
<dbReference type="NCBIfam" id="TIGR00229">
    <property type="entry name" value="sensory_box"/>
    <property type="match status" value="2"/>
</dbReference>
<dbReference type="EMBL" id="CP051206">
    <property type="protein sequence ID" value="QJB43468.1"/>
    <property type="molecule type" value="Genomic_DNA"/>
</dbReference>
<dbReference type="InterPro" id="IPR005467">
    <property type="entry name" value="His_kinase_dom"/>
</dbReference>
<evidence type="ECO:0000256" key="13">
    <source>
        <dbReference type="ARBA" id="ARBA00023136"/>
    </source>
</evidence>
<dbReference type="InterPro" id="IPR000700">
    <property type="entry name" value="PAS-assoc_C"/>
</dbReference>
<feature type="domain" description="PAC" evidence="20">
    <location>
        <begin position="249"/>
        <end position="301"/>
    </location>
</feature>
<evidence type="ECO:0000256" key="1">
    <source>
        <dbReference type="ARBA" id="ARBA00000085"/>
    </source>
</evidence>
<keyword evidence="5 15" id="KW-0597">Phosphoprotein</keyword>
<evidence type="ECO:0000256" key="10">
    <source>
        <dbReference type="ARBA" id="ARBA00022840"/>
    </source>
</evidence>
<dbReference type="InterPro" id="IPR011006">
    <property type="entry name" value="CheY-like_superfamily"/>
</dbReference>
<dbReference type="AlphaFoldDB" id="A0A6H2BX04"/>
<evidence type="ECO:0000256" key="11">
    <source>
        <dbReference type="ARBA" id="ARBA00022989"/>
    </source>
</evidence>
<dbReference type="KEGG" id="dfs:HGD76_03765"/>
<keyword evidence="6" id="KW-0808">Transferase</keyword>
<dbReference type="InterPro" id="IPR001789">
    <property type="entry name" value="Sig_transdc_resp-reg_receiver"/>
</dbReference>
<dbReference type="Gene3D" id="3.30.450.20">
    <property type="entry name" value="PAS domain"/>
    <property type="match status" value="2"/>
</dbReference>
<dbReference type="InterPro" id="IPR013656">
    <property type="entry name" value="PAS_4"/>
</dbReference>
<dbReference type="Pfam" id="PF08448">
    <property type="entry name" value="PAS_4"/>
    <property type="match status" value="1"/>
</dbReference>
<evidence type="ECO:0000313" key="22">
    <source>
        <dbReference type="Proteomes" id="UP000502433"/>
    </source>
</evidence>
<dbReference type="InterPro" id="IPR035965">
    <property type="entry name" value="PAS-like_dom_sf"/>
</dbReference>
<proteinExistence type="inferred from homology"/>
<evidence type="ECO:0000259" key="18">
    <source>
        <dbReference type="PROSITE" id="PS50110"/>
    </source>
</evidence>
<dbReference type="FunFam" id="1.10.287.130:FF:000004">
    <property type="entry name" value="Ethylene receptor 1"/>
    <property type="match status" value="1"/>
</dbReference>
<dbReference type="SMART" id="SM00448">
    <property type="entry name" value="REC"/>
    <property type="match status" value="1"/>
</dbReference>
<dbReference type="CDD" id="cd00130">
    <property type="entry name" value="PAS"/>
    <property type="match status" value="2"/>
</dbReference>
<evidence type="ECO:0000256" key="2">
    <source>
        <dbReference type="ARBA" id="ARBA00004370"/>
    </source>
</evidence>
<protein>
    <recommendedName>
        <fullName evidence="14">Circadian input-output histidine kinase CikA</fullName>
        <ecNumber evidence="4">2.7.13.3</ecNumber>
    </recommendedName>
</protein>
<dbReference type="SUPFAM" id="SSF52172">
    <property type="entry name" value="CheY-like"/>
    <property type="match status" value="1"/>
</dbReference>
<comment type="subcellular location">
    <subcellularLocation>
        <location evidence="2">Membrane</location>
    </subcellularLocation>
</comment>
<dbReference type="EC" id="2.7.13.3" evidence="4"/>
<dbReference type="PROSITE" id="PS50112">
    <property type="entry name" value="PAS"/>
    <property type="match status" value="2"/>
</dbReference>
<keyword evidence="13" id="KW-0472">Membrane</keyword>
<reference evidence="21 22" key="1">
    <citation type="submission" date="2020-04" db="EMBL/GenBank/DDBJ databases">
        <title>Genome-Wide Identification of 5-Methylcytosine Sites in Bacterial Genomes By High-Throughput Sequencing of MspJI Restriction Fragments.</title>
        <authorList>
            <person name="Wu V."/>
        </authorList>
    </citation>
    <scope>NUCLEOTIDE SEQUENCE [LARGE SCALE GENOMIC DNA]</scope>
    <source>
        <strain evidence="21 22">CCAP 1403/13f</strain>
    </source>
</reference>
<evidence type="ECO:0000256" key="7">
    <source>
        <dbReference type="ARBA" id="ARBA00022692"/>
    </source>
</evidence>
<evidence type="ECO:0000259" key="17">
    <source>
        <dbReference type="PROSITE" id="PS50109"/>
    </source>
</evidence>
<evidence type="ECO:0000256" key="9">
    <source>
        <dbReference type="ARBA" id="ARBA00022777"/>
    </source>
</evidence>
<dbReference type="SMART" id="SM00091">
    <property type="entry name" value="PAS"/>
    <property type="match status" value="2"/>
</dbReference>
<evidence type="ECO:0000256" key="16">
    <source>
        <dbReference type="SAM" id="Coils"/>
    </source>
</evidence>
<dbReference type="SUPFAM" id="SSF55785">
    <property type="entry name" value="PYP-like sensor domain (PAS domain)"/>
    <property type="match status" value="2"/>
</dbReference>
<dbReference type="RefSeq" id="WP_168695007.1">
    <property type="nucleotide sequence ID" value="NZ_CP051206.1"/>
</dbReference>
<keyword evidence="11" id="KW-1133">Transmembrane helix</keyword>
<evidence type="ECO:0000256" key="6">
    <source>
        <dbReference type="ARBA" id="ARBA00022679"/>
    </source>
</evidence>
<dbReference type="Gene3D" id="3.40.50.2300">
    <property type="match status" value="1"/>
</dbReference>
<dbReference type="Pfam" id="PF00989">
    <property type="entry name" value="PAS"/>
    <property type="match status" value="1"/>
</dbReference>
<sequence length="689" mass="76826">MAQAHYQILFLEDSPVDRVLYSRFLSQDTLATYEITEAKSGLEGLTKLAESQPDLILLDYQLQDMNGLEFLNQLQLQLSSPQIPVIILTGIRDEKIAVQAMENGVQDYIVKDKITPQGLCRAIHEVLEETRMMKNMQTLYIPIEQAELYRNLRKLNASLEKKVQKLTEELAVSESKYRAIFNQKFQFTGLLDLEGMVLELNQASLEFTGLQMADLINRPIWEVYGWQISQATQDQLKHAIARAAQGEFISYEVEVQGIDNQILTIDFSIGPLRNDAGEVVMLISEGRDITEAKLNEAKCKQAEATLKFQAQILEEIHDAVITTDINGIIQSWNLGAENYYGYTAAEMIGQSVSILYLDPVELQTNIMSTLLAKGRHEVEVATCRSKSGDIVYINLRLSVIRDNHGNITHIVGCSHDITKQQAAIKERNDILKQEQAARKQVEAANQIKDEFLAVVSHELRTPLNSILGWASLLKKGKLKPEETDKALSIIERNAKLQVYLINDLLDMSRIYQGKGTLKVSSVNLATIISAVSETLFLAPKTKKIQIQTIIEANIGPVAGDPVRLQQILWNLLSNAVKFTPHGGQIEVRLECVGFDAQITVSDTGKGISPEFLPYIFDYFRQEDSSTTREFGGLGLGLAIARNLAELHGGTIQADSPGLGQGATFTFRLPLMNANSENADYPQPQDGYLA</sequence>
<keyword evidence="12" id="KW-0902">Two-component regulatory system</keyword>
<comment type="similarity">
    <text evidence="3">In the N-terminal section; belongs to the phytochrome family.</text>
</comment>
<evidence type="ECO:0000256" key="3">
    <source>
        <dbReference type="ARBA" id="ARBA00006402"/>
    </source>
</evidence>
<keyword evidence="10" id="KW-0067">ATP-binding</keyword>
<dbReference type="InterPro" id="IPR003661">
    <property type="entry name" value="HisK_dim/P_dom"/>
</dbReference>
<reference evidence="21 22" key="2">
    <citation type="submission" date="2020-04" db="EMBL/GenBank/DDBJ databases">
        <authorList>
            <person name="Fomenkov A."/>
            <person name="Anton B.P."/>
            <person name="Roberts R.J."/>
        </authorList>
    </citation>
    <scope>NUCLEOTIDE SEQUENCE [LARGE SCALE GENOMIC DNA]</scope>
    <source>
        <strain evidence="21 22">CCAP 1403/13f</strain>
    </source>
</reference>
<feature type="domain" description="Histidine kinase" evidence="17">
    <location>
        <begin position="454"/>
        <end position="672"/>
    </location>
</feature>
<dbReference type="PROSITE" id="PS50110">
    <property type="entry name" value="RESPONSE_REGULATORY"/>
    <property type="match status" value="1"/>
</dbReference>
<keyword evidence="7" id="KW-0812">Transmembrane</keyword>
<feature type="domain" description="Response regulatory" evidence="18">
    <location>
        <begin position="7"/>
        <end position="126"/>
    </location>
</feature>
<dbReference type="SMART" id="SM00387">
    <property type="entry name" value="HATPase_c"/>
    <property type="match status" value="1"/>
</dbReference>
<gene>
    <name evidence="21" type="ORF">HGD76_03765</name>
</gene>
<dbReference type="Proteomes" id="UP000502433">
    <property type="component" value="Chromosome"/>
</dbReference>